<feature type="region of interest" description="Disordered" evidence="1">
    <location>
        <begin position="101"/>
        <end position="127"/>
    </location>
</feature>
<reference evidence="3" key="1">
    <citation type="submission" date="2025-08" db="UniProtKB">
        <authorList>
            <consortium name="RefSeq"/>
        </authorList>
    </citation>
    <scope>IDENTIFICATION</scope>
    <source>
        <tissue evidence="3">Thorax and Abdomen</tissue>
    </source>
</reference>
<protein>
    <submittedName>
        <fullName evidence="3">Uncharacterized protein LOC124292768</fullName>
    </submittedName>
</protein>
<accession>A0ABM3FEW4</accession>
<feature type="compositionally biased region" description="Polar residues" evidence="1">
    <location>
        <begin position="101"/>
        <end position="113"/>
    </location>
</feature>
<keyword evidence="2" id="KW-1185">Reference proteome</keyword>
<dbReference type="GeneID" id="124292768"/>
<evidence type="ECO:0000313" key="2">
    <source>
        <dbReference type="Proteomes" id="UP000829291"/>
    </source>
</evidence>
<gene>
    <name evidence="3" type="primary">LOC124292768</name>
</gene>
<feature type="region of interest" description="Disordered" evidence="1">
    <location>
        <begin position="209"/>
        <end position="228"/>
    </location>
</feature>
<name>A0ABM3FEW4_NEOLC</name>
<evidence type="ECO:0000313" key="3">
    <source>
        <dbReference type="RefSeq" id="XP_046586562.1"/>
    </source>
</evidence>
<dbReference type="Proteomes" id="UP000829291">
    <property type="component" value="Chromosome 2"/>
</dbReference>
<organism evidence="2 3">
    <name type="scientific">Neodiprion lecontei</name>
    <name type="common">Redheaded pine sawfly</name>
    <dbReference type="NCBI Taxonomy" id="441921"/>
    <lineage>
        <taxon>Eukaryota</taxon>
        <taxon>Metazoa</taxon>
        <taxon>Ecdysozoa</taxon>
        <taxon>Arthropoda</taxon>
        <taxon>Hexapoda</taxon>
        <taxon>Insecta</taxon>
        <taxon>Pterygota</taxon>
        <taxon>Neoptera</taxon>
        <taxon>Endopterygota</taxon>
        <taxon>Hymenoptera</taxon>
        <taxon>Tenthredinoidea</taxon>
        <taxon>Diprionidae</taxon>
        <taxon>Diprioninae</taxon>
        <taxon>Neodiprion</taxon>
    </lineage>
</organism>
<evidence type="ECO:0000256" key="1">
    <source>
        <dbReference type="SAM" id="MobiDB-lite"/>
    </source>
</evidence>
<sequence length="350" mass="38728">MVRNAKALPDDIECSKRVHFRSGICQPRDNIGVSCTFSAENGLTDAEQLTGLRRRYPGPKDNLGIACLPSVEAMRLRDIPEVSEFDSSEETYAKFNDVTLSPQKQKAHPTSTKITRRGRSVAPEENLENSCRHISKDVAIAQVRLRAGEDGCQVTRHKIRSRSNTGGRSKIEGVKSTMTKGNVDFFRESEKRVVPSGKMRFKSTLPDIGISNIRRPKHNPTQPRKPIVPKDNIGFSCCHLSTSLSRSSVPKTLATQNLKFETVKKIDSLPKSPSHLSGRPAATLRTTGFVQERRNPADITSNMTLPFEDVPEEYLVPCNVSPKAHFAGPDVLAQTVLFVSLSTSCRLFNG</sequence>
<proteinExistence type="predicted"/>
<dbReference type="RefSeq" id="XP_046586562.1">
    <property type="nucleotide sequence ID" value="XM_046730606.1"/>
</dbReference>